<dbReference type="RefSeq" id="WP_108107403.1">
    <property type="nucleotide sequence ID" value="NZ_QASN01000019.1"/>
</dbReference>
<dbReference type="AlphaFoldDB" id="A0A2T5P8C2"/>
<dbReference type="GO" id="GO:0005886">
    <property type="term" value="C:plasma membrane"/>
    <property type="evidence" value="ECO:0007669"/>
    <property type="project" value="UniProtKB-SubCell"/>
</dbReference>
<evidence type="ECO:0000256" key="2">
    <source>
        <dbReference type="ARBA" id="ARBA00005745"/>
    </source>
</evidence>
<dbReference type="OrthoDB" id="9805682at2"/>
<dbReference type="InterPro" id="IPR001992">
    <property type="entry name" value="T2SS_GspF/T4SS_PilC_CS"/>
</dbReference>
<dbReference type="InterPro" id="IPR018076">
    <property type="entry name" value="T2SS_GspF_dom"/>
</dbReference>
<keyword evidence="6 9" id="KW-0812">Transmembrane</keyword>
<evidence type="ECO:0000313" key="13">
    <source>
        <dbReference type="Proteomes" id="UP000244064"/>
    </source>
</evidence>
<dbReference type="Pfam" id="PF00482">
    <property type="entry name" value="T2SSF"/>
    <property type="match status" value="2"/>
</dbReference>
<feature type="transmembrane region" description="Helical" evidence="10">
    <location>
        <begin position="380"/>
        <end position="400"/>
    </location>
</feature>
<dbReference type="PROSITE" id="PS00874">
    <property type="entry name" value="T2SP_F"/>
    <property type="match status" value="1"/>
</dbReference>
<keyword evidence="7 10" id="KW-1133">Transmembrane helix</keyword>
<proteinExistence type="inferred from homology"/>
<evidence type="ECO:0000256" key="6">
    <source>
        <dbReference type="ARBA" id="ARBA00022692"/>
    </source>
</evidence>
<feature type="domain" description="Type II secretion system protein GspF" evidence="11">
    <location>
        <begin position="278"/>
        <end position="399"/>
    </location>
</feature>
<evidence type="ECO:0000259" key="11">
    <source>
        <dbReference type="Pfam" id="PF00482"/>
    </source>
</evidence>
<keyword evidence="3 9" id="KW-0813">Transport</keyword>
<dbReference type="FunFam" id="1.20.81.30:FF:000001">
    <property type="entry name" value="Type II secretion system protein F"/>
    <property type="match status" value="2"/>
</dbReference>
<organism evidence="12 13">
    <name type="scientific">Pseudomonas mangrovi</name>
    <dbReference type="NCBI Taxonomy" id="2161748"/>
    <lineage>
        <taxon>Bacteria</taxon>
        <taxon>Pseudomonadati</taxon>
        <taxon>Pseudomonadota</taxon>
        <taxon>Gammaproteobacteria</taxon>
        <taxon>Pseudomonadales</taxon>
        <taxon>Pseudomonadaceae</taxon>
        <taxon>Pseudomonas</taxon>
    </lineage>
</organism>
<dbReference type="PANTHER" id="PTHR30012:SF7">
    <property type="entry name" value="PROTEIN TRANSPORT PROTEIN HOFC HOMOLOG"/>
    <property type="match status" value="1"/>
</dbReference>
<evidence type="ECO:0000313" key="12">
    <source>
        <dbReference type="EMBL" id="PTU73971.1"/>
    </source>
</evidence>
<keyword evidence="5" id="KW-0997">Cell inner membrane</keyword>
<sequence>MAQKAAAAKTSAFRWEGTDRKGVKVKGEVSGQNPALVKAQLRKQGINPTKVVKKSALSFGSGKKIKPLDIALFTRQMATMMKAGVPLLQSFDIIGEGFENPNMRKLIDEVKQEVAAGNSFATSLRKKPQYFDELYCNLVDSGEQAGALENLLDRIATYKEKTEALKAKIKKAMNYPIAVVVVAIIVTAILLIKVVPQFEDVFSSFGAELPAFTLMVIGISEFIQTWWLAILAAMVGSAFAFQTAHKKSQKFRDAVDRGILKMPVVGDIIYKSSVARYARTLSTTFAAGVPLVEALDSVAGATGNVVFKNAVNKIKADVSTGMQLNFSMRTTNAFPAMAVQMTAIGEESGALDEMLDKVASFYEEEVDNMVDGLTALMEPIIMAVLGVLVGGLIIAMYLPIFQLGNVI</sequence>
<evidence type="ECO:0000256" key="3">
    <source>
        <dbReference type="ARBA" id="ARBA00022448"/>
    </source>
</evidence>
<evidence type="ECO:0000256" key="4">
    <source>
        <dbReference type="ARBA" id="ARBA00022475"/>
    </source>
</evidence>
<dbReference type="InterPro" id="IPR003004">
    <property type="entry name" value="GspF/PilC"/>
</dbReference>
<accession>A0A2T5P8C2</accession>
<gene>
    <name evidence="12" type="ORF">DBO85_11410</name>
</gene>
<evidence type="ECO:0000256" key="1">
    <source>
        <dbReference type="ARBA" id="ARBA00004429"/>
    </source>
</evidence>
<comment type="subcellular location">
    <subcellularLocation>
        <location evidence="1 9">Cell inner membrane</location>
        <topology evidence="1 9">Multi-pass membrane protein</topology>
    </subcellularLocation>
</comment>
<keyword evidence="4" id="KW-1003">Cell membrane</keyword>
<dbReference type="Gene3D" id="1.20.81.30">
    <property type="entry name" value="Type II secretion system (T2SS), domain F"/>
    <property type="match status" value="2"/>
</dbReference>
<feature type="transmembrane region" description="Helical" evidence="10">
    <location>
        <begin position="175"/>
        <end position="195"/>
    </location>
</feature>
<dbReference type="EMBL" id="QASN01000019">
    <property type="protein sequence ID" value="PTU73971.1"/>
    <property type="molecule type" value="Genomic_DNA"/>
</dbReference>
<dbReference type="GO" id="GO:0015628">
    <property type="term" value="P:protein secretion by the type II secretion system"/>
    <property type="evidence" value="ECO:0007669"/>
    <property type="project" value="TreeGrafter"/>
</dbReference>
<protein>
    <submittedName>
        <fullName evidence="12">Type II secretion system protein F</fullName>
    </submittedName>
</protein>
<evidence type="ECO:0000256" key="10">
    <source>
        <dbReference type="SAM" id="Phobius"/>
    </source>
</evidence>
<dbReference type="Proteomes" id="UP000244064">
    <property type="component" value="Unassembled WGS sequence"/>
</dbReference>
<keyword evidence="13" id="KW-1185">Reference proteome</keyword>
<feature type="transmembrane region" description="Helical" evidence="10">
    <location>
        <begin position="215"/>
        <end position="241"/>
    </location>
</feature>
<evidence type="ECO:0000256" key="8">
    <source>
        <dbReference type="ARBA" id="ARBA00023136"/>
    </source>
</evidence>
<comment type="similarity">
    <text evidence="2 9">Belongs to the GSP F family.</text>
</comment>
<comment type="caution">
    <text evidence="12">The sequence shown here is derived from an EMBL/GenBank/DDBJ whole genome shotgun (WGS) entry which is preliminary data.</text>
</comment>
<keyword evidence="8 10" id="KW-0472">Membrane</keyword>
<evidence type="ECO:0000256" key="9">
    <source>
        <dbReference type="RuleBase" id="RU003923"/>
    </source>
</evidence>
<dbReference type="PRINTS" id="PR00812">
    <property type="entry name" value="BCTERIALGSPF"/>
</dbReference>
<evidence type="ECO:0000256" key="5">
    <source>
        <dbReference type="ARBA" id="ARBA00022519"/>
    </source>
</evidence>
<dbReference type="PANTHER" id="PTHR30012">
    <property type="entry name" value="GENERAL SECRETION PATHWAY PROTEIN"/>
    <property type="match status" value="1"/>
</dbReference>
<name>A0A2T5P8C2_9PSED</name>
<feature type="domain" description="Type II secretion system protein GspF" evidence="11">
    <location>
        <begin position="73"/>
        <end position="196"/>
    </location>
</feature>
<dbReference type="InterPro" id="IPR042094">
    <property type="entry name" value="T2SS_GspF_sf"/>
</dbReference>
<evidence type="ECO:0000256" key="7">
    <source>
        <dbReference type="ARBA" id="ARBA00022989"/>
    </source>
</evidence>
<reference evidence="12 13" key="1">
    <citation type="submission" date="2018-04" db="EMBL/GenBank/DDBJ databases">
        <title>Pseudomonas sp. nov., isolated from mangrove soil.</title>
        <authorList>
            <person name="Chen C."/>
        </authorList>
    </citation>
    <scope>NUCLEOTIDE SEQUENCE [LARGE SCALE GENOMIC DNA]</scope>
    <source>
        <strain evidence="12 13">TC-11</strain>
    </source>
</reference>